<dbReference type="InterPro" id="IPR012340">
    <property type="entry name" value="NA-bd_OB-fold"/>
</dbReference>
<evidence type="ECO:0000313" key="6">
    <source>
        <dbReference type="Proteomes" id="UP000294508"/>
    </source>
</evidence>
<sequence length="306" mass="33474">MLRRVQSTSRVAVVRRGSTARLWTRNRNDISDRFPDIVAAAEKQLPDGSVLDGELVILGADGRLSFDALQQRLVTSPAKARAKAAQLPAAYAAFDLLAIGGVDLRTQRWTARRQRLEQLAAGWAPPLQLTPVTSDVDDARQWFEVLPAAMGVEGLVVKGAATRYTPGRRDAWVKVKHRETREVIVGGVIGPIDRPEVVIAGRYRAGELVMVGRTVPLSVADSHQLGAVLRPATRGHPWPDEIASVLWGGKDSKKPLTKVRPDVVVEVLADAAMQAGQWRHGLRYVRYRADMQPDDVPTLSEPSEAG</sequence>
<evidence type="ECO:0000259" key="4">
    <source>
        <dbReference type="PROSITE" id="PS50160"/>
    </source>
</evidence>
<feature type="domain" description="ATP-dependent DNA ligase family profile" evidence="4">
    <location>
        <begin position="82"/>
        <end position="213"/>
    </location>
</feature>
<dbReference type="Proteomes" id="UP000294508">
    <property type="component" value="Unassembled WGS sequence"/>
</dbReference>
<comment type="similarity">
    <text evidence="1">Belongs to the ATP-dependent DNA ligase family.</text>
</comment>
<dbReference type="InterPro" id="IPR044117">
    <property type="entry name" value="OBF_LigC-like"/>
</dbReference>
<dbReference type="PANTHER" id="PTHR45674:SF4">
    <property type="entry name" value="DNA LIGASE 1"/>
    <property type="match status" value="1"/>
</dbReference>
<dbReference type="GO" id="GO:0003910">
    <property type="term" value="F:DNA ligase (ATP) activity"/>
    <property type="evidence" value="ECO:0007669"/>
    <property type="project" value="UniProtKB-EC"/>
</dbReference>
<dbReference type="EMBL" id="SLWN01000003">
    <property type="protein sequence ID" value="TCO33048.1"/>
    <property type="molecule type" value="Genomic_DNA"/>
</dbReference>
<dbReference type="PROSITE" id="PS00333">
    <property type="entry name" value="DNA_LIGASE_A2"/>
    <property type="match status" value="1"/>
</dbReference>
<dbReference type="PROSITE" id="PS50160">
    <property type="entry name" value="DNA_LIGASE_A3"/>
    <property type="match status" value="1"/>
</dbReference>
<dbReference type="SUPFAM" id="SSF56091">
    <property type="entry name" value="DNA ligase/mRNA capping enzyme, catalytic domain"/>
    <property type="match status" value="1"/>
</dbReference>
<evidence type="ECO:0000256" key="2">
    <source>
        <dbReference type="ARBA" id="ARBA00022598"/>
    </source>
</evidence>
<keyword evidence="6" id="KW-1185">Reference proteome</keyword>
<name>A0A4R2HRE1_9ACTN</name>
<dbReference type="PANTHER" id="PTHR45674">
    <property type="entry name" value="DNA LIGASE 1/3 FAMILY MEMBER"/>
    <property type="match status" value="1"/>
</dbReference>
<accession>A0A4R2HRE1</accession>
<protein>
    <submittedName>
        <fullName evidence="5">ATP dependent DNA ligase-like protein</fullName>
    </submittedName>
</protein>
<dbReference type="RefSeq" id="WP_132208551.1">
    <property type="nucleotide sequence ID" value="NZ_SLWN01000003.1"/>
</dbReference>
<reference evidence="5 6" key="1">
    <citation type="journal article" date="2015" name="Stand. Genomic Sci.">
        <title>Genomic Encyclopedia of Bacterial and Archaeal Type Strains, Phase III: the genomes of soil and plant-associated and newly described type strains.</title>
        <authorList>
            <person name="Whitman W.B."/>
            <person name="Woyke T."/>
            <person name="Klenk H.P."/>
            <person name="Zhou Y."/>
            <person name="Lilburn T.G."/>
            <person name="Beck B.J."/>
            <person name="De Vos P."/>
            <person name="Vandamme P."/>
            <person name="Eisen J.A."/>
            <person name="Garrity G."/>
            <person name="Hugenholtz P."/>
            <person name="Kyrpides N.C."/>
        </authorList>
    </citation>
    <scope>NUCLEOTIDE SEQUENCE [LARGE SCALE GENOMIC DNA]</scope>
    <source>
        <strain evidence="5 6">VKM Ac-2572</strain>
    </source>
</reference>
<evidence type="ECO:0000256" key="1">
    <source>
        <dbReference type="ARBA" id="ARBA00007572"/>
    </source>
</evidence>
<comment type="catalytic activity">
    <reaction evidence="3">
        <text>ATP + (deoxyribonucleotide)n-3'-hydroxyl + 5'-phospho-(deoxyribonucleotide)m = (deoxyribonucleotide)n+m + AMP + diphosphate.</text>
        <dbReference type="EC" id="6.5.1.1"/>
    </reaction>
</comment>
<dbReference type="InterPro" id="IPR012310">
    <property type="entry name" value="DNA_ligase_ATP-dep_cent"/>
</dbReference>
<dbReference type="Gene3D" id="2.40.50.140">
    <property type="entry name" value="Nucleic acid-binding proteins"/>
    <property type="match status" value="1"/>
</dbReference>
<dbReference type="GO" id="GO:0006310">
    <property type="term" value="P:DNA recombination"/>
    <property type="evidence" value="ECO:0007669"/>
    <property type="project" value="InterPro"/>
</dbReference>
<keyword evidence="2 5" id="KW-0436">Ligase</keyword>
<dbReference type="InterPro" id="IPR050191">
    <property type="entry name" value="ATP-dep_DNA_ligase"/>
</dbReference>
<dbReference type="OrthoDB" id="9770771at2"/>
<dbReference type="GO" id="GO:0005524">
    <property type="term" value="F:ATP binding"/>
    <property type="evidence" value="ECO:0007669"/>
    <property type="project" value="InterPro"/>
</dbReference>
<dbReference type="CDD" id="cd07970">
    <property type="entry name" value="OBF_DNA_ligase_LigC"/>
    <property type="match status" value="1"/>
</dbReference>
<gene>
    <name evidence="5" type="ORF">EV652_10347</name>
</gene>
<comment type="caution">
    <text evidence="5">The sequence shown here is derived from an EMBL/GenBank/DDBJ whole genome shotgun (WGS) entry which is preliminary data.</text>
</comment>
<dbReference type="GO" id="GO:0006281">
    <property type="term" value="P:DNA repair"/>
    <property type="evidence" value="ECO:0007669"/>
    <property type="project" value="InterPro"/>
</dbReference>
<evidence type="ECO:0000256" key="3">
    <source>
        <dbReference type="ARBA" id="ARBA00034003"/>
    </source>
</evidence>
<proteinExistence type="inferred from homology"/>
<dbReference type="Gene3D" id="3.30.470.30">
    <property type="entry name" value="DNA ligase/mRNA capping enzyme"/>
    <property type="match status" value="1"/>
</dbReference>
<dbReference type="AlphaFoldDB" id="A0A4R2HRE1"/>
<dbReference type="InterPro" id="IPR016059">
    <property type="entry name" value="DNA_ligase_ATP-dep_CS"/>
</dbReference>
<dbReference type="Pfam" id="PF01068">
    <property type="entry name" value="DNA_ligase_A_M"/>
    <property type="match status" value="1"/>
</dbReference>
<organism evidence="5 6">
    <name type="scientific">Kribbella steppae</name>
    <dbReference type="NCBI Taxonomy" id="2512223"/>
    <lineage>
        <taxon>Bacteria</taxon>
        <taxon>Bacillati</taxon>
        <taxon>Actinomycetota</taxon>
        <taxon>Actinomycetes</taxon>
        <taxon>Propionibacteriales</taxon>
        <taxon>Kribbellaceae</taxon>
        <taxon>Kribbella</taxon>
    </lineage>
</organism>
<evidence type="ECO:0000313" key="5">
    <source>
        <dbReference type="EMBL" id="TCO33048.1"/>
    </source>
</evidence>